<dbReference type="InterPro" id="IPR029057">
    <property type="entry name" value="PRTase-like"/>
</dbReference>
<comment type="similarity">
    <text evidence="1 10">Belongs to the thymidine kinase family.</text>
</comment>
<dbReference type="InterPro" id="IPR036567">
    <property type="entry name" value="RHF-like"/>
</dbReference>
<name>A0AAE0T6C4_9BIVA</name>
<accession>A0AAE0T6C4</accession>
<dbReference type="GO" id="GO:0005829">
    <property type="term" value="C:cytosol"/>
    <property type="evidence" value="ECO:0007669"/>
    <property type="project" value="TreeGrafter"/>
</dbReference>
<evidence type="ECO:0000256" key="8">
    <source>
        <dbReference type="ARBA" id="ARBA00048113"/>
    </source>
</evidence>
<dbReference type="InterPro" id="IPR003489">
    <property type="entry name" value="RHF/RaiA"/>
</dbReference>
<dbReference type="PANTHER" id="PTHR11441">
    <property type="entry name" value="THYMIDINE KINASE"/>
    <property type="match status" value="1"/>
</dbReference>
<evidence type="ECO:0000313" key="12">
    <source>
        <dbReference type="EMBL" id="KAK3603998.1"/>
    </source>
</evidence>
<evidence type="ECO:0000256" key="5">
    <source>
        <dbReference type="ARBA" id="ARBA00022777"/>
    </source>
</evidence>
<dbReference type="Pfam" id="PF02482">
    <property type="entry name" value="Ribosomal_S30AE"/>
    <property type="match status" value="1"/>
</dbReference>
<comment type="subunit">
    <text evidence="7">Homotetramer. Tetramerization from dimerization is induced by ATP and increases catalytic efficiency due to a high affinity for thymidine. Tetramerization is inhibited by phosphorylation at Ser-13. Interacts (via the KEN box) with FZR1.</text>
</comment>
<evidence type="ECO:0000256" key="1">
    <source>
        <dbReference type="ARBA" id="ARBA00007587"/>
    </source>
</evidence>
<dbReference type="Pfam" id="PF14681">
    <property type="entry name" value="UPRTase"/>
    <property type="match status" value="1"/>
</dbReference>
<dbReference type="GO" id="GO:0005524">
    <property type="term" value="F:ATP binding"/>
    <property type="evidence" value="ECO:0007669"/>
    <property type="project" value="UniProtKB-KW"/>
</dbReference>
<dbReference type="EMBL" id="JAEAOA010001598">
    <property type="protein sequence ID" value="KAK3603998.1"/>
    <property type="molecule type" value="Genomic_DNA"/>
</dbReference>
<evidence type="ECO:0000256" key="2">
    <source>
        <dbReference type="ARBA" id="ARBA00022634"/>
    </source>
</evidence>
<dbReference type="SUPFAM" id="SSF69754">
    <property type="entry name" value="Ribosome binding protein Y (YfiA homologue)"/>
    <property type="match status" value="1"/>
</dbReference>
<dbReference type="Proteomes" id="UP001195483">
    <property type="component" value="Unassembled WGS sequence"/>
</dbReference>
<dbReference type="GO" id="GO:0004797">
    <property type="term" value="F:thymidine kinase activity"/>
    <property type="evidence" value="ECO:0007669"/>
    <property type="project" value="UniProtKB-EC"/>
</dbReference>
<dbReference type="Gene3D" id="3.30.160.100">
    <property type="entry name" value="Ribosome hibernation promotion factor-like"/>
    <property type="match status" value="1"/>
</dbReference>
<comment type="catalytic activity">
    <reaction evidence="8">
        <text>thymidine + ATP = dTMP + ADP + H(+)</text>
        <dbReference type="Rhea" id="RHEA:19129"/>
        <dbReference type="ChEBI" id="CHEBI:15378"/>
        <dbReference type="ChEBI" id="CHEBI:17748"/>
        <dbReference type="ChEBI" id="CHEBI:30616"/>
        <dbReference type="ChEBI" id="CHEBI:63528"/>
        <dbReference type="ChEBI" id="CHEBI:456216"/>
        <dbReference type="EC" id="2.7.1.21"/>
    </reaction>
    <physiologicalReaction direction="left-to-right" evidence="8">
        <dbReference type="Rhea" id="RHEA:19130"/>
    </physiologicalReaction>
</comment>
<dbReference type="InterPro" id="IPR000836">
    <property type="entry name" value="PRTase_dom"/>
</dbReference>
<keyword evidence="6 9" id="KW-0067">ATP-binding</keyword>
<dbReference type="GO" id="GO:0046104">
    <property type="term" value="P:thymidine metabolic process"/>
    <property type="evidence" value="ECO:0007669"/>
    <property type="project" value="TreeGrafter"/>
</dbReference>
<keyword evidence="5 9" id="KW-0418">Kinase</keyword>
<dbReference type="SUPFAM" id="SSF52540">
    <property type="entry name" value="P-loop containing nucleoside triphosphate hydrolases"/>
    <property type="match status" value="1"/>
</dbReference>
<keyword evidence="3 9" id="KW-0808">Transferase</keyword>
<keyword evidence="2 9" id="KW-0237">DNA synthesis</keyword>
<keyword evidence="13" id="KW-1185">Reference proteome</keyword>
<dbReference type="GO" id="GO:0071897">
    <property type="term" value="P:DNA biosynthetic process"/>
    <property type="evidence" value="ECO:0007669"/>
    <property type="project" value="UniProtKB-KW"/>
</dbReference>
<dbReference type="InterPro" id="IPR027417">
    <property type="entry name" value="P-loop_NTPase"/>
</dbReference>
<reference evidence="12" key="2">
    <citation type="journal article" date="2021" name="Genome Biol. Evol.">
        <title>Developing a high-quality reference genome for a parasitic bivalve with doubly uniparental inheritance (Bivalvia: Unionida).</title>
        <authorList>
            <person name="Smith C.H."/>
        </authorList>
    </citation>
    <scope>NUCLEOTIDE SEQUENCE</scope>
    <source>
        <strain evidence="12">CHS0354</strain>
        <tissue evidence="12">Mantle</tissue>
    </source>
</reference>
<dbReference type="Gene3D" id="3.40.50.300">
    <property type="entry name" value="P-loop containing nucleotide triphosphate hydrolases"/>
    <property type="match status" value="1"/>
</dbReference>
<reference evidence="12" key="3">
    <citation type="submission" date="2023-05" db="EMBL/GenBank/DDBJ databases">
        <authorList>
            <person name="Smith C.H."/>
        </authorList>
    </citation>
    <scope>NUCLEOTIDE SEQUENCE</scope>
    <source>
        <strain evidence="12">CHS0354</strain>
        <tissue evidence="12">Mantle</tissue>
    </source>
</reference>
<dbReference type="AlphaFoldDB" id="A0AAE0T6C4"/>
<evidence type="ECO:0000256" key="9">
    <source>
        <dbReference type="RuleBase" id="RU000544"/>
    </source>
</evidence>
<evidence type="ECO:0000313" key="13">
    <source>
        <dbReference type="Proteomes" id="UP001195483"/>
    </source>
</evidence>
<dbReference type="Gene3D" id="3.30.60.20">
    <property type="match status" value="1"/>
</dbReference>
<evidence type="ECO:0000256" key="4">
    <source>
        <dbReference type="ARBA" id="ARBA00022741"/>
    </source>
</evidence>
<evidence type="ECO:0000256" key="7">
    <source>
        <dbReference type="ARBA" id="ARBA00046642"/>
    </source>
</evidence>
<dbReference type="EC" id="2.7.1.21" evidence="9"/>
<dbReference type="InterPro" id="IPR001267">
    <property type="entry name" value="Thymidine_kinase"/>
</dbReference>
<sequence length="290" mass="32923">MSADLIYTEINHPLIAHKLGILRDKHTPSWLFRTMINELSVLLIYEALRDVKSVSEETEIWSGKYIRKKIPADSLAFISVLRAGIGMLDAASHSGSREPCRVIESVVQIKTEIEQSKPDIIAIEEAQFFDYQEFVSTLKLIIRLQIKTVISGLDMDFMGNPFENIIYAMGIAQKVDKLSAVCVVCGQDATMTYKKQLNSLRVEIGETDLYEARRIMDIRITAKQMELTTALRDYVNTRFSRINKFGDMFSAAEVHLDSEKREQKVTANLKGGKKHFFSEAVDPADMYKAN</sequence>
<evidence type="ECO:0000256" key="3">
    <source>
        <dbReference type="ARBA" id="ARBA00022679"/>
    </source>
</evidence>
<organism evidence="12 13">
    <name type="scientific">Potamilus streckersoni</name>
    <dbReference type="NCBI Taxonomy" id="2493646"/>
    <lineage>
        <taxon>Eukaryota</taxon>
        <taxon>Metazoa</taxon>
        <taxon>Spiralia</taxon>
        <taxon>Lophotrochozoa</taxon>
        <taxon>Mollusca</taxon>
        <taxon>Bivalvia</taxon>
        <taxon>Autobranchia</taxon>
        <taxon>Heteroconchia</taxon>
        <taxon>Palaeoheterodonta</taxon>
        <taxon>Unionida</taxon>
        <taxon>Unionoidea</taxon>
        <taxon>Unionidae</taxon>
        <taxon>Ambleminae</taxon>
        <taxon>Lampsilini</taxon>
        <taxon>Potamilus</taxon>
    </lineage>
</organism>
<proteinExistence type="inferred from homology"/>
<dbReference type="SUPFAM" id="SSF53271">
    <property type="entry name" value="PRTase-like"/>
    <property type="match status" value="1"/>
</dbReference>
<dbReference type="PANTHER" id="PTHR11441:SF0">
    <property type="entry name" value="THYMIDINE KINASE, CYTOSOLIC"/>
    <property type="match status" value="1"/>
</dbReference>
<protein>
    <recommendedName>
        <fullName evidence="9">Thymidine kinase</fullName>
        <ecNumber evidence="9">2.7.1.21</ecNumber>
    </recommendedName>
</protein>
<dbReference type="Pfam" id="PF00265">
    <property type="entry name" value="TK"/>
    <property type="match status" value="1"/>
</dbReference>
<evidence type="ECO:0000256" key="10">
    <source>
        <dbReference type="RuleBase" id="RU004165"/>
    </source>
</evidence>
<reference evidence="12" key="1">
    <citation type="journal article" date="2021" name="Genome Biol. Evol.">
        <title>A High-Quality Reference Genome for a Parasitic Bivalve with Doubly Uniparental Inheritance (Bivalvia: Unionida).</title>
        <authorList>
            <person name="Smith C.H."/>
        </authorList>
    </citation>
    <scope>NUCLEOTIDE SEQUENCE</scope>
    <source>
        <strain evidence="12">CHS0354</strain>
    </source>
</reference>
<feature type="domain" description="Phosphoribosyltransferase" evidence="11">
    <location>
        <begin position="11"/>
        <end position="93"/>
    </location>
</feature>
<comment type="caution">
    <text evidence="12">The sequence shown here is derived from an EMBL/GenBank/DDBJ whole genome shotgun (WGS) entry which is preliminary data.</text>
</comment>
<gene>
    <name evidence="12" type="ORF">CHS0354_026794</name>
</gene>
<evidence type="ECO:0000259" key="11">
    <source>
        <dbReference type="Pfam" id="PF14681"/>
    </source>
</evidence>
<keyword evidence="4 9" id="KW-0547">Nucleotide-binding</keyword>
<evidence type="ECO:0000256" key="6">
    <source>
        <dbReference type="ARBA" id="ARBA00022840"/>
    </source>
</evidence>